<protein>
    <submittedName>
        <fullName evidence="1">Uncharacterized protein</fullName>
    </submittedName>
</protein>
<dbReference type="AlphaFoldDB" id="A0A0L6VEV0"/>
<organism evidence="1 2">
    <name type="scientific">Puccinia sorghi</name>
    <dbReference type="NCBI Taxonomy" id="27349"/>
    <lineage>
        <taxon>Eukaryota</taxon>
        <taxon>Fungi</taxon>
        <taxon>Dikarya</taxon>
        <taxon>Basidiomycota</taxon>
        <taxon>Pucciniomycotina</taxon>
        <taxon>Pucciniomycetes</taxon>
        <taxon>Pucciniales</taxon>
        <taxon>Pucciniaceae</taxon>
        <taxon>Puccinia</taxon>
    </lineage>
</organism>
<dbReference type="VEuPathDB" id="FungiDB:VP01_1769g3"/>
<sequence>MKARILTFEAAFGSKLSLIFDVSHKKIPAVGFAKHTCLETIKAKVCKCAGSPPTCQQNIWMNSLKGHQSCINNKMHYVLHLTSGYILENIKGKAKITEESSTGVFKLKKMIYFLAKPSHPKWSIAAIHQSLMNQNLLCYYWRWMLMSMGMIPHKIGADVWEINAFWKSSTGATVVTHSLFFYYWCENNDHHVYLWGFISDVTHSLFPKVAHCFRHWSPIHLKLDLFVVDFSEAQSNIYLFIYLNVYKNLCIRGNHQIIIGSQCQNSDLCEPPCPLLYLLSFIP</sequence>
<dbReference type="EMBL" id="LAVV01006580">
    <property type="protein sequence ID" value="KNZ59278.1"/>
    <property type="molecule type" value="Genomic_DNA"/>
</dbReference>
<evidence type="ECO:0000313" key="1">
    <source>
        <dbReference type="EMBL" id="KNZ59278.1"/>
    </source>
</evidence>
<reference evidence="1 2" key="1">
    <citation type="submission" date="2015-08" db="EMBL/GenBank/DDBJ databases">
        <title>Next Generation Sequencing and Analysis of the Genome of Puccinia sorghi L Schw, the Causal Agent of Maize Common Rust.</title>
        <authorList>
            <person name="Rochi L."/>
            <person name="Burguener G."/>
            <person name="Darino M."/>
            <person name="Turjanski A."/>
            <person name="Kreff E."/>
            <person name="Dieguez M.J."/>
            <person name="Sacco F."/>
        </authorList>
    </citation>
    <scope>NUCLEOTIDE SEQUENCE [LARGE SCALE GENOMIC DNA]</scope>
    <source>
        <strain evidence="1 2">RO10H11247</strain>
    </source>
</reference>
<accession>A0A0L6VEV0</accession>
<comment type="caution">
    <text evidence="1">The sequence shown here is derived from an EMBL/GenBank/DDBJ whole genome shotgun (WGS) entry which is preliminary data.</text>
</comment>
<name>A0A0L6VEV0_9BASI</name>
<evidence type="ECO:0000313" key="2">
    <source>
        <dbReference type="Proteomes" id="UP000037035"/>
    </source>
</evidence>
<keyword evidence="2" id="KW-1185">Reference proteome</keyword>
<dbReference type="Proteomes" id="UP000037035">
    <property type="component" value="Unassembled WGS sequence"/>
</dbReference>
<proteinExistence type="predicted"/>
<gene>
    <name evidence="1" type="ORF">VP01_1769g3</name>
</gene>